<feature type="domain" description="RING-type" evidence="3">
    <location>
        <begin position="215"/>
        <end position="274"/>
    </location>
</feature>
<accession>A0AAD3XR62</accession>
<keyword evidence="1" id="KW-0863">Zinc-finger</keyword>
<dbReference type="PANTHER" id="PTHR31150:SF26">
    <property type="entry name" value="RING-TYPE DOMAIN-CONTAINING PROTEIN"/>
    <property type="match status" value="1"/>
</dbReference>
<sequence length="390" mass="42951">MGAACCVPFRDRKLQHESRSEILHRSLGRSPSWSFRWDNRGRVAGEETSVSFLSDGFNRNNPLDIKSTTDAFSHASDGSSSLDHYKNGSWCKSPINEATAASLQPSASGKSFFRNISREVKDSMESPRDSYPASTKLSPSSHSKPHAHQGRIDESTRDSHGMPSDSWSLLAFSELLSASDREMCFGSESSSKSRGMKARSKGQNSSSLSIDLQTCGVCSKDLAEKSVSSSQKIYACNESSVVAILTCGHVYHAECLENVTLEINKYDPACPVCTFGEKQTLRLSGKVLGAEKDLKVRSHKKSRNRVVNTEDSIEFDHWKSNGHEGKDPRMSSSSSLKSSWGKPFLRGQFSFGSNRTAAQSVDTLRVAYKMEDECRVARFVNLDSLKLAGE</sequence>
<dbReference type="InterPro" id="IPR001841">
    <property type="entry name" value="Znf_RING"/>
</dbReference>
<organism evidence="4 5">
    <name type="scientific">Nepenthes gracilis</name>
    <name type="common">Slender pitcher plant</name>
    <dbReference type="NCBI Taxonomy" id="150966"/>
    <lineage>
        <taxon>Eukaryota</taxon>
        <taxon>Viridiplantae</taxon>
        <taxon>Streptophyta</taxon>
        <taxon>Embryophyta</taxon>
        <taxon>Tracheophyta</taxon>
        <taxon>Spermatophyta</taxon>
        <taxon>Magnoliopsida</taxon>
        <taxon>eudicotyledons</taxon>
        <taxon>Gunneridae</taxon>
        <taxon>Pentapetalae</taxon>
        <taxon>Caryophyllales</taxon>
        <taxon>Nepenthaceae</taxon>
        <taxon>Nepenthes</taxon>
    </lineage>
</organism>
<keyword evidence="5" id="KW-1185">Reference proteome</keyword>
<dbReference type="InterPro" id="IPR013083">
    <property type="entry name" value="Znf_RING/FYVE/PHD"/>
</dbReference>
<feature type="compositionally biased region" description="Basic and acidic residues" evidence="2">
    <location>
        <begin position="150"/>
        <end position="160"/>
    </location>
</feature>
<feature type="region of interest" description="Disordered" evidence="2">
    <location>
        <begin position="121"/>
        <end position="163"/>
    </location>
</feature>
<feature type="compositionally biased region" description="Polar residues" evidence="2">
    <location>
        <begin position="132"/>
        <end position="142"/>
    </location>
</feature>
<protein>
    <recommendedName>
        <fullName evidence="3">RING-type domain-containing protein</fullName>
    </recommendedName>
</protein>
<evidence type="ECO:0000256" key="2">
    <source>
        <dbReference type="SAM" id="MobiDB-lite"/>
    </source>
</evidence>
<evidence type="ECO:0000313" key="4">
    <source>
        <dbReference type="EMBL" id="GMH13456.1"/>
    </source>
</evidence>
<keyword evidence="1" id="KW-0862">Zinc</keyword>
<dbReference type="AlphaFoldDB" id="A0AAD3XR62"/>
<keyword evidence="1" id="KW-0479">Metal-binding</keyword>
<gene>
    <name evidence="4" type="ORF">Nepgr_015297</name>
</gene>
<evidence type="ECO:0000256" key="1">
    <source>
        <dbReference type="PROSITE-ProRule" id="PRU00175"/>
    </source>
</evidence>
<comment type="caution">
    <text evidence="4">The sequence shown here is derived from an EMBL/GenBank/DDBJ whole genome shotgun (WGS) entry which is preliminary data.</text>
</comment>
<evidence type="ECO:0000259" key="3">
    <source>
        <dbReference type="PROSITE" id="PS50089"/>
    </source>
</evidence>
<dbReference type="EMBL" id="BSYO01000013">
    <property type="protein sequence ID" value="GMH13456.1"/>
    <property type="molecule type" value="Genomic_DNA"/>
</dbReference>
<dbReference type="SMART" id="SM00184">
    <property type="entry name" value="RING"/>
    <property type="match status" value="1"/>
</dbReference>
<dbReference type="PROSITE" id="PS50089">
    <property type="entry name" value="ZF_RING_2"/>
    <property type="match status" value="1"/>
</dbReference>
<dbReference type="Gene3D" id="3.30.40.10">
    <property type="entry name" value="Zinc/RING finger domain, C3HC4 (zinc finger)"/>
    <property type="match status" value="1"/>
</dbReference>
<feature type="region of interest" description="Disordered" evidence="2">
    <location>
        <begin position="317"/>
        <end position="339"/>
    </location>
</feature>
<proteinExistence type="predicted"/>
<dbReference type="SUPFAM" id="SSF57850">
    <property type="entry name" value="RING/U-box"/>
    <property type="match status" value="1"/>
</dbReference>
<dbReference type="CDD" id="cd16448">
    <property type="entry name" value="RING-H2"/>
    <property type="match status" value="1"/>
</dbReference>
<dbReference type="Proteomes" id="UP001279734">
    <property type="component" value="Unassembled WGS sequence"/>
</dbReference>
<name>A0AAD3XR62_NEPGR</name>
<dbReference type="PANTHER" id="PTHR31150">
    <property type="entry name" value="EXPRESSED PROTEIN"/>
    <property type="match status" value="1"/>
</dbReference>
<evidence type="ECO:0000313" key="5">
    <source>
        <dbReference type="Proteomes" id="UP001279734"/>
    </source>
</evidence>
<dbReference type="GO" id="GO:0008270">
    <property type="term" value="F:zinc ion binding"/>
    <property type="evidence" value="ECO:0007669"/>
    <property type="project" value="UniProtKB-KW"/>
</dbReference>
<reference evidence="4" key="1">
    <citation type="submission" date="2023-05" db="EMBL/GenBank/DDBJ databases">
        <title>Nepenthes gracilis genome sequencing.</title>
        <authorList>
            <person name="Fukushima K."/>
        </authorList>
    </citation>
    <scope>NUCLEOTIDE SEQUENCE</scope>
    <source>
        <strain evidence="4">SING2019-196</strain>
    </source>
</reference>
<feature type="compositionally biased region" description="Basic and acidic residues" evidence="2">
    <location>
        <begin position="317"/>
        <end position="329"/>
    </location>
</feature>